<dbReference type="PANTHER" id="PTHR45947:SF3">
    <property type="entry name" value="SULFOQUINOVOSYL TRANSFERASE SQD2"/>
    <property type="match status" value="1"/>
</dbReference>
<accession>A0A518GDZ6</accession>
<evidence type="ECO:0000313" key="3">
    <source>
        <dbReference type="Proteomes" id="UP000318017"/>
    </source>
</evidence>
<dbReference type="Pfam" id="PF13439">
    <property type="entry name" value="Glyco_transf_4"/>
    <property type="match status" value="1"/>
</dbReference>
<evidence type="ECO:0000259" key="1">
    <source>
        <dbReference type="Pfam" id="PF13439"/>
    </source>
</evidence>
<proteinExistence type="predicted"/>
<protein>
    <submittedName>
        <fullName evidence="2">Alpha-D-kanosaminyltransferase</fullName>
        <ecNumber evidence="2">2.4.1.301</ecNumber>
    </submittedName>
</protein>
<name>A0A518GDZ6_9BACT</name>
<dbReference type="InterPro" id="IPR028098">
    <property type="entry name" value="Glyco_trans_4-like_N"/>
</dbReference>
<dbReference type="SUPFAM" id="SSF53756">
    <property type="entry name" value="UDP-Glycosyltransferase/glycogen phosphorylase"/>
    <property type="match status" value="1"/>
</dbReference>
<dbReference type="CDD" id="cd03801">
    <property type="entry name" value="GT4_PimA-like"/>
    <property type="match status" value="1"/>
</dbReference>
<dbReference type="OrthoDB" id="9813214at2"/>
<dbReference type="RefSeq" id="WP_145083274.1">
    <property type="nucleotide sequence ID" value="NZ_CP036298.1"/>
</dbReference>
<dbReference type="Pfam" id="PF13692">
    <property type="entry name" value="Glyco_trans_1_4"/>
    <property type="match status" value="1"/>
</dbReference>
<gene>
    <name evidence="2" type="primary">kanE_2</name>
    <name evidence="2" type="ORF">Q31a_52010</name>
</gene>
<sequence>MKILYHHRTRGDGAEGVHINEMIGAFQELGHEVSIAAPRGATKASGLAASQPNQPPSKMKLFLKQTAEIFYNIVDYARVRAAIKRTQPDFIYERYSSYNFAGVLAAKHLNTPIIVEVNITYAGRFGSPFPVFYRRILKLAESYVLRHADGIVVVSQALQECVQNVREDIATTIVTPNAINLAQILKIDHRGLRMKRRAQLDVDDKIVIGFVGSLRQWHGIDFFADAMASLVEQIPNVYFLIVGSGEYETTLKQTIKDSKLEEYVNLVGPVPHDQVFSYIAAMDIGVMPDSNEFGSPMKILEYMAMECVAVGPDLGPIRELIRDEETGRIFKQRDTDEFTSRLVKLSQNAEARSVIGRRGRDYVLEQRIWTRNAEDVLTLIERRSQSRRGIQLCETGVG</sequence>
<keyword evidence="2" id="KW-0808">Transferase</keyword>
<reference evidence="2 3" key="1">
    <citation type="submission" date="2019-02" db="EMBL/GenBank/DDBJ databases">
        <title>Deep-cultivation of Planctomycetes and their phenomic and genomic characterization uncovers novel biology.</title>
        <authorList>
            <person name="Wiegand S."/>
            <person name="Jogler M."/>
            <person name="Boedeker C."/>
            <person name="Pinto D."/>
            <person name="Vollmers J."/>
            <person name="Rivas-Marin E."/>
            <person name="Kohn T."/>
            <person name="Peeters S.H."/>
            <person name="Heuer A."/>
            <person name="Rast P."/>
            <person name="Oberbeckmann S."/>
            <person name="Bunk B."/>
            <person name="Jeske O."/>
            <person name="Meyerdierks A."/>
            <person name="Storesund J.E."/>
            <person name="Kallscheuer N."/>
            <person name="Luecker S."/>
            <person name="Lage O.M."/>
            <person name="Pohl T."/>
            <person name="Merkel B.J."/>
            <person name="Hornburger P."/>
            <person name="Mueller R.-W."/>
            <person name="Bruemmer F."/>
            <person name="Labrenz M."/>
            <person name="Spormann A.M."/>
            <person name="Op den Camp H."/>
            <person name="Overmann J."/>
            <person name="Amann R."/>
            <person name="Jetten M.S.M."/>
            <person name="Mascher T."/>
            <person name="Medema M.H."/>
            <person name="Devos D.P."/>
            <person name="Kaster A.-K."/>
            <person name="Ovreas L."/>
            <person name="Rohde M."/>
            <person name="Galperin M.Y."/>
            <person name="Jogler C."/>
        </authorList>
    </citation>
    <scope>NUCLEOTIDE SEQUENCE [LARGE SCALE GENOMIC DNA]</scope>
    <source>
        <strain evidence="2 3">Q31a</strain>
    </source>
</reference>
<dbReference type="EC" id="2.4.1.301" evidence="2"/>
<organism evidence="2 3">
    <name type="scientific">Aureliella helgolandensis</name>
    <dbReference type="NCBI Taxonomy" id="2527968"/>
    <lineage>
        <taxon>Bacteria</taxon>
        <taxon>Pseudomonadati</taxon>
        <taxon>Planctomycetota</taxon>
        <taxon>Planctomycetia</taxon>
        <taxon>Pirellulales</taxon>
        <taxon>Pirellulaceae</taxon>
        <taxon>Aureliella</taxon>
    </lineage>
</organism>
<keyword evidence="3" id="KW-1185">Reference proteome</keyword>
<feature type="domain" description="Glycosyltransferase subfamily 4-like N-terminal" evidence="1">
    <location>
        <begin position="16"/>
        <end position="182"/>
    </location>
</feature>
<dbReference type="AlphaFoldDB" id="A0A518GDZ6"/>
<dbReference type="KEGG" id="ahel:Q31a_52010"/>
<dbReference type="Proteomes" id="UP000318017">
    <property type="component" value="Chromosome"/>
</dbReference>
<keyword evidence="2" id="KW-0328">Glycosyltransferase</keyword>
<dbReference type="InterPro" id="IPR050194">
    <property type="entry name" value="Glycosyltransferase_grp1"/>
</dbReference>
<dbReference type="EMBL" id="CP036298">
    <property type="protein sequence ID" value="QDV26822.1"/>
    <property type="molecule type" value="Genomic_DNA"/>
</dbReference>
<evidence type="ECO:0000313" key="2">
    <source>
        <dbReference type="EMBL" id="QDV26822.1"/>
    </source>
</evidence>
<dbReference type="Gene3D" id="3.40.50.2000">
    <property type="entry name" value="Glycogen Phosphorylase B"/>
    <property type="match status" value="2"/>
</dbReference>
<dbReference type="PANTHER" id="PTHR45947">
    <property type="entry name" value="SULFOQUINOVOSYL TRANSFERASE SQD2"/>
    <property type="match status" value="1"/>
</dbReference>
<dbReference type="GO" id="GO:0016757">
    <property type="term" value="F:glycosyltransferase activity"/>
    <property type="evidence" value="ECO:0007669"/>
    <property type="project" value="UniProtKB-KW"/>
</dbReference>